<accession>A0A117NGW0</accession>
<proteinExistence type="predicted"/>
<dbReference type="EMBL" id="LKAM01000007">
    <property type="protein sequence ID" value="KUM47408.1"/>
    <property type="molecule type" value="Genomic_DNA"/>
</dbReference>
<geneLocation type="mitochondrion" evidence="1"/>
<protein>
    <submittedName>
        <fullName evidence="1">Uncharacterized protein</fullName>
    </submittedName>
</protein>
<evidence type="ECO:0000313" key="1">
    <source>
        <dbReference type="EMBL" id="KUM47408.1"/>
    </source>
</evidence>
<keyword evidence="1" id="KW-0496">Mitochondrion</keyword>
<organism evidence="1">
    <name type="scientific">Picea glauca</name>
    <name type="common">White spruce</name>
    <name type="synonym">Pinus glauca</name>
    <dbReference type="NCBI Taxonomy" id="3330"/>
    <lineage>
        <taxon>Eukaryota</taxon>
        <taxon>Viridiplantae</taxon>
        <taxon>Streptophyta</taxon>
        <taxon>Embryophyta</taxon>
        <taxon>Tracheophyta</taxon>
        <taxon>Spermatophyta</taxon>
        <taxon>Pinopsida</taxon>
        <taxon>Pinidae</taxon>
        <taxon>Conifers I</taxon>
        <taxon>Pinales</taxon>
        <taxon>Pinaceae</taxon>
        <taxon>Picea</taxon>
    </lineage>
</organism>
<gene>
    <name evidence="1" type="ORF">ABT39_MTgene5593</name>
</gene>
<reference evidence="1" key="1">
    <citation type="journal article" date="2015" name="Genome Biol. Evol.">
        <title>Organellar Genomes of White Spruce (Picea glauca): Assembly and Annotation.</title>
        <authorList>
            <person name="Jackman S.D."/>
            <person name="Warren R.L."/>
            <person name="Gibb E.A."/>
            <person name="Vandervalk B.P."/>
            <person name="Mohamadi H."/>
            <person name="Chu J."/>
            <person name="Raymond A."/>
            <person name="Pleasance S."/>
            <person name="Coope R."/>
            <person name="Wildung M.R."/>
            <person name="Ritland C.E."/>
            <person name="Bousquet J."/>
            <person name="Jones S.J."/>
            <person name="Bohlmann J."/>
            <person name="Birol I."/>
        </authorList>
    </citation>
    <scope>NUCLEOTIDE SEQUENCE [LARGE SCALE GENOMIC DNA]</scope>
    <source>
        <tissue evidence="1">Flushing bud</tissue>
    </source>
</reference>
<dbReference type="AlphaFoldDB" id="A0A117NGW0"/>
<sequence>MGATTYGWVLPDLPEWLNVPYLTEWHYLTSRKNQSGPSKKTPPFLFFPLRLISSN</sequence>
<comment type="caution">
    <text evidence="1">The sequence shown here is derived from an EMBL/GenBank/DDBJ whole genome shotgun (WGS) entry which is preliminary data.</text>
</comment>
<name>A0A117NGW0_PICGL</name>